<dbReference type="SUPFAM" id="SSF55785">
    <property type="entry name" value="PYP-like sensor domain (PAS domain)"/>
    <property type="match status" value="1"/>
</dbReference>
<dbReference type="NCBIfam" id="TIGR00254">
    <property type="entry name" value="GGDEF"/>
    <property type="match status" value="1"/>
</dbReference>
<dbReference type="PROSITE" id="PS50887">
    <property type="entry name" value="GGDEF"/>
    <property type="match status" value="1"/>
</dbReference>
<accession>A0AAP3UZR4</accession>
<protein>
    <submittedName>
        <fullName evidence="6">EAL domain-containing protein</fullName>
    </submittedName>
</protein>
<dbReference type="AlphaFoldDB" id="A0AAP3UZR4"/>
<feature type="domain" description="PAS" evidence="2">
    <location>
        <begin position="248"/>
        <end position="320"/>
    </location>
</feature>
<dbReference type="InterPro" id="IPR035919">
    <property type="entry name" value="EAL_sf"/>
</dbReference>
<dbReference type="Pfam" id="PF00990">
    <property type="entry name" value="GGDEF"/>
    <property type="match status" value="1"/>
</dbReference>
<comment type="caution">
    <text evidence="6">The sequence shown here is derived from an EMBL/GenBank/DDBJ whole genome shotgun (WGS) entry which is preliminary data.</text>
</comment>
<dbReference type="PROSITE" id="PS50112">
    <property type="entry name" value="PAS"/>
    <property type="match status" value="1"/>
</dbReference>
<dbReference type="InterPro" id="IPR013655">
    <property type="entry name" value="PAS_fold_3"/>
</dbReference>
<evidence type="ECO:0000259" key="5">
    <source>
        <dbReference type="PROSITE" id="PS50887"/>
    </source>
</evidence>
<dbReference type="EMBL" id="JARGEQ010000008">
    <property type="protein sequence ID" value="MDF1585049.1"/>
    <property type="molecule type" value="Genomic_DNA"/>
</dbReference>
<dbReference type="SMART" id="SM00052">
    <property type="entry name" value="EAL"/>
    <property type="match status" value="1"/>
</dbReference>
<dbReference type="InterPro" id="IPR035965">
    <property type="entry name" value="PAS-like_dom_sf"/>
</dbReference>
<reference evidence="6 7" key="1">
    <citation type="submission" date="2023-03" db="EMBL/GenBank/DDBJ databases">
        <title>YIM 152171 draft genome.</title>
        <authorList>
            <person name="Yang Z."/>
        </authorList>
    </citation>
    <scope>NUCLEOTIDE SEQUENCE [LARGE SCALE GENOMIC DNA]</scope>
    <source>
        <strain evidence="6 7">YIM 152171</strain>
    </source>
</reference>
<dbReference type="Pfam" id="PF08447">
    <property type="entry name" value="PAS_3"/>
    <property type="match status" value="1"/>
</dbReference>
<dbReference type="SMART" id="SM00091">
    <property type="entry name" value="PAS"/>
    <property type="match status" value="1"/>
</dbReference>
<organism evidence="6 7">
    <name type="scientific">Marinimicrococcus flavescens</name>
    <dbReference type="NCBI Taxonomy" id="3031815"/>
    <lineage>
        <taxon>Bacteria</taxon>
        <taxon>Pseudomonadati</taxon>
        <taxon>Pseudomonadota</taxon>
        <taxon>Alphaproteobacteria</taxon>
        <taxon>Geminicoccales</taxon>
        <taxon>Geminicoccaceae</taxon>
        <taxon>Marinimicrococcus</taxon>
    </lineage>
</organism>
<dbReference type="Proteomes" id="UP001301140">
    <property type="component" value="Unassembled WGS sequence"/>
</dbReference>
<dbReference type="Gene3D" id="3.30.70.270">
    <property type="match status" value="1"/>
</dbReference>
<dbReference type="InterPro" id="IPR000700">
    <property type="entry name" value="PAS-assoc_C"/>
</dbReference>
<dbReference type="InterPro" id="IPR001633">
    <property type="entry name" value="EAL_dom"/>
</dbReference>
<keyword evidence="7" id="KW-1185">Reference proteome</keyword>
<dbReference type="PANTHER" id="PTHR44757:SF2">
    <property type="entry name" value="BIOFILM ARCHITECTURE MAINTENANCE PROTEIN MBAA"/>
    <property type="match status" value="1"/>
</dbReference>
<dbReference type="InterPro" id="IPR052155">
    <property type="entry name" value="Biofilm_reg_signaling"/>
</dbReference>
<dbReference type="SUPFAM" id="SSF55073">
    <property type="entry name" value="Nucleotide cyclase"/>
    <property type="match status" value="1"/>
</dbReference>
<dbReference type="InterPro" id="IPR000160">
    <property type="entry name" value="GGDEF_dom"/>
</dbReference>
<sequence length="820" mass="90651">MAVPISVERWLPIDVVGIPLGVIDLASRERLALVAVNQAWQADPALDWFDEEGRPRDSTLASLLFDQCRDALQGRPRRSFTLGDGPFRRKVTMQPLLDQGASRFALTIERLASRTGADPQRSGPAPVAAQDPPAAADPGRSLARCLLDDAGRVTEAEGSWEEVLPPDLLPAPGHSFLDLVAPASAKLLARILPQPGEAPARLWVGFRHPGHEAPALVAVGPGAHGGTVELRVIETLGRAIHVQELDRTRRQLDFALDVANDGYWDWDVAAGRVFFSDRWHARLGYAPGELNGGVEGWLDLLHANDRDQALYRLHEHLSGRSEFFEIEHRVQARGGEWRWFLSRGKVVERDPSDRPLRMIGAFIDIHRSKQATEVIRHLATHDALTSLANRHLLNEELLQACLRTRRTGRGFGLVLLDLDRFKQVNDALGHVTGDALLREVARRLRSCVRRSDVVARLGGDEFAIVSALDHRQQDLAPLAERIVRALAEPIPLGSAVVRTGASIGITLCPEHGSEPQTLLNNADAALYAAKNAGRGCWRMFERSMQEEARHKATLDADLRKAVERRELALHYQPILALDTLELVGVEALLRWYHPQQGLLQPARFLDIAERNGTMMPISLWTLATAVDQLQEWTAAGIELPALHVNLAASMLRSDSWLDGFLGKLRHSRAAPGDIVLEVVENELTDCATAASTLRELGRSGVRLAIDDFGTGHSSMARLADLPFDTIKLDRAFLPPSDEHGKERAIVECLLDLGRRLQLGLIAEGIETAEQLQLLKQLGCRTGQGFLFARPLPGAELAGWLRAWEDRRRCGADRDLLRAHR</sequence>
<evidence type="ECO:0000259" key="2">
    <source>
        <dbReference type="PROSITE" id="PS50112"/>
    </source>
</evidence>
<proteinExistence type="predicted"/>
<evidence type="ECO:0000313" key="6">
    <source>
        <dbReference type="EMBL" id="MDF1585049.1"/>
    </source>
</evidence>
<dbReference type="RefSeq" id="WP_327787459.1">
    <property type="nucleotide sequence ID" value="NZ_JARGEQ010000008.1"/>
</dbReference>
<evidence type="ECO:0000313" key="7">
    <source>
        <dbReference type="Proteomes" id="UP001301140"/>
    </source>
</evidence>
<dbReference type="NCBIfam" id="TIGR00229">
    <property type="entry name" value="sensory_box"/>
    <property type="match status" value="1"/>
</dbReference>
<dbReference type="GO" id="GO:0003824">
    <property type="term" value="F:catalytic activity"/>
    <property type="evidence" value="ECO:0007669"/>
    <property type="project" value="UniProtKB-ARBA"/>
</dbReference>
<name>A0AAP3UZR4_9PROT</name>
<evidence type="ECO:0000256" key="1">
    <source>
        <dbReference type="SAM" id="MobiDB-lite"/>
    </source>
</evidence>
<dbReference type="SMART" id="SM00267">
    <property type="entry name" value="GGDEF"/>
    <property type="match status" value="1"/>
</dbReference>
<feature type="domain" description="EAL" evidence="4">
    <location>
        <begin position="551"/>
        <end position="804"/>
    </location>
</feature>
<dbReference type="PANTHER" id="PTHR44757">
    <property type="entry name" value="DIGUANYLATE CYCLASE DGCP"/>
    <property type="match status" value="1"/>
</dbReference>
<gene>
    <name evidence="6" type="ORF">PZ740_01460</name>
</gene>
<feature type="domain" description="GGDEF" evidence="5">
    <location>
        <begin position="409"/>
        <end position="542"/>
    </location>
</feature>
<dbReference type="InterPro" id="IPR001610">
    <property type="entry name" value="PAC"/>
</dbReference>
<evidence type="ECO:0000259" key="3">
    <source>
        <dbReference type="PROSITE" id="PS50113"/>
    </source>
</evidence>
<dbReference type="Pfam" id="PF00563">
    <property type="entry name" value="EAL"/>
    <property type="match status" value="1"/>
</dbReference>
<evidence type="ECO:0000259" key="4">
    <source>
        <dbReference type="PROSITE" id="PS50883"/>
    </source>
</evidence>
<dbReference type="Gene3D" id="3.30.450.20">
    <property type="entry name" value="PAS domain"/>
    <property type="match status" value="1"/>
</dbReference>
<dbReference type="CDD" id="cd01948">
    <property type="entry name" value="EAL"/>
    <property type="match status" value="1"/>
</dbReference>
<dbReference type="InterPro" id="IPR000014">
    <property type="entry name" value="PAS"/>
</dbReference>
<dbReference type="InterPro" id="IPR029787">
    <property type="entry name" value="Nucleotide_cyclase"/>
</dbReference>
<dbReference type="Gene3D" id="3.20.20.450">
    <property type="entry name" value="EAL domain"/>
    <property type="match status" value="1"/>
</dbReference>
<feature type="region of interest" description="Disordered" evidence="1">
    <location>
        <begin position="115"/>
        <end position="138"/>
    </location>
</feature>
<dbReference type="SUPFAM" id="SSF141868">
    <property type="entry name" value="EAL domain-like"/>
    <property type="match status" value="1"/>
</dbReference>
<feature type="domain" description="PAC" evidence="3">
    <location>
        <begin position="324"/>
        <end position="377"/>
    </location>
</feature>
<dbReference type="SMART" id="SM00086">
    <property type="entry name" value="PAC"/>
    <property type="match status" value="1"/>
</dbReference>
<dbReference type="PROSITE" id="PS50883">
    <property type="entry name" value="EAL"/>
    <property type="match status" value="1"/>
</dbReference>
<dbReference type="CDD" id="cd01949">
    <property type="entry name" value="GGDEF"/>
    <property type="match status" value="1"/>
</dbReference>
<dbReference type="CDD" id="cd00130">
    <property type="entry name" value="PAS"/>
    <property type="match status" value="1"/>
</dbReference>
<dbReference type="InterPro" id="IPR043128">
    <property type="entry name" value="Rev_trsase/Diguanyl_cyclase"/>
</dbReference>
<dbReference type="PROSITE" id="PS50113">
    <property type="entry name" value="PAC"/>
    <property type="match status" value="1"/>
</dbReference>
<feature type="compositionally biased region" description="Low complexity" evidence="1">
    <location>
        <begin position="124"/>
        <end position="138"/>
    </location>
</feature>
<dbReference type="FunFam" id="3.30.70.270:FF:000001">
    <property type="entry name" value="Diguanylate cyclase domain protein"/>
    <property type="match status" value="1"/>
</dbReference>